<feature type="chain" id="PRO_5046461834" description="SipW-cognate class signal peptide" evidence="1">
    <location>
        <begin position="30"/>
        <end position="484"/>
    </location>
</feature>
<evidence type="ECO:0000313" key="3">
    <source>
        <dbReference type="Proteomes" id="UP000649151"/>
    </source>
</evidence>
<evidence type="ECO:0000313" key="2">
    <source>
        <dbReference type="EMBL" id="MBC5788281.1"/>
    </source>
</evidence>
<evidence type="ECO:0008006" key="4">
    <source>
        <dbReference type="Google" id="ProtNLM"/>
    </source>
</evidence>
<keyword evidence="3" id="KW-1185">Reference proteome</keyword>
<dbReference type="Gene3D" id="2.160.20.20">
    <property type="match status" value="1"/>
</dbReference>
<name>A0ABR7IT18_9CLOT</name>
<proteinExistence type="predicted"/>
<comment type="caution">
    <text evidence="2">The sequence shown here is derived from an EMBL/GenBank/DDBJ whole genome shotgun (WGS) entry which is preliminary data.</text>
</comment>
<protein>
    <recommendedName>
        <fullName evidence="4">SipW-cognate class signal peptide</fullName>
    </recommendedName>
</protein>
<keyword evidence="1" id="KW-0732">Signal</keyword>
<dbReference type="InterPro" id="IPR012332">
    <property type="entry name" value="Autotransporter_pectin_lyase_C"/>
</dbReference>
<sequence>MKISKKKVVTTGLAVALAAAMVLGGGTYAYLQGTTDDVINNFNTNKVLVTLSETTGSDYNIIPGTEQSKDPIITVNNTVPSYVYAIVTDNTDGLVDYTIAEGWTELEGWNVGATKVYYREVAKDADPKTFPVLKDNKVTYDAALDNDGMLNPDGSLKDGVNLTFTAHAIQKDGFTSAKEAFENAYSAVSSTEDLTTALQAGKSVVLTGDVEVSADTIEATKSPELNLNGQTLTINEGGSTILQQGQSLTMENGTLNYTATPEQGSQVAIALQEDSELTLKNVAMTTPAGASPLLVSNGVNKATLNVIDSEIKTNDNYCISTNASNNQTGHNITINVKNSTLVAERSDHDTAAILFNIPGTLNIENSKITADRQAVINRCGTVNITNSTLTCTAEYQDGGKYNDANWGSGNEVPMAALVVGNRSNPNSYPYDATATLSGVTFDVPENFTEIYAAAFNGHTTTISNGGNYDQITAASDDNSTIIIK</sequence>
<feature type="signal peptide" evidence="1">
    <location>
        <begin position="1"/>
        <end position="29"/>
    </location>
</feature>
<accession>A0ABR7IT18</accession>
<dbReference type="RefSeq" id="WP_186996877.1">
    <property type="nucleotide sequence ID" value="NZ_JACOQK010000001.1"/>
</dbReference>
<dbReference type="EMBL" id="JACOQK010000001">
    <property type="protein sequence ID" value="MBC5788281.1"/>
    <property type="molecule type" value="Genomic_DNA"/>
</dbReference>
<dbReference type="Proteomes" id="UP000649151">
    <property type="component" value="Unassembled WGS sequence"/>
</dbReference>
<evidence type="ECO:0000256" key="1">
    <source>
        <dbReference type="SAM" id="SignalP"/>
    </source>
</evidence>
<organism evidence="2 3">
    <name type="scientific">Clostridium facile</name>
    <dbReference type="NCBI Taxonomy" id="2763035"/>
    <lineage>
        <taxon>Bacteria</taxon>
        <taxon>Bacillati</taxon>
        <taxon>Bacillota</taxon>
        <taxon>Clostridia</taxon>
        <taxon>Eubacteriales</taxon>
        <taxon>Clostridiaceae</taxon>
        <taxon>Clostridium</taxon>
    </lineage>
</organism>
<gene>
    <name evidence="2" type="ORF">H8Z77_09670</name>
</gene>
<reference evidence="2 3" key="1">
    <citation type="submission" date="2020-08" db="EMBL/GenBank/DDBJ databases">
        <title>Genome public.</title>
        <authorList>
            <person name="Liu C."/>
            <person name="Sun Q."/>
        </authorList>
    </citation>
    <scope>NUCLEOTIDE SEQUENCE [LARGE SCALE GENOMIC DNA]</scope>
    <source>
        <strain evidence="2 3">NSJ-27</strain>
    </source>
</reference>